<protein>
    <submittedName>
        <fullName evidence="1">Uncharacterized protein</fullName>
    </submittedName>
</protein>
<accession>A0A8S5RW77</accession>
<sequence>MIIDCYVFSDVALKLNHTYYNIDDYKLLLYNLKDYRVDSFSIFTFIYKVKVNSDDVHYLGKYGVYSLKYQVVEEVPFGDFVAKLSLGGLEKAGLMSIIKGTMPEDKAIKKYEDILTLNKYGYSLTFIQALKFHAILSQKKYELPILYVDEQGWYLVRLFEYYNRKYEAKNTLSNSTNHCVEQERILGSKKFEEHFDIQNATLANERELQTFYDLIKGRKLTQEKFEQCCAEFMNLLDDDYRKEYLAKIVVFSNYEIPEKYKDIFLPEAVFKYPDWIKDLKEEHISWQYADVTRFLMIGYKVKNGNYNLEWANSIMNARSILKNDNYKYIEI</sequence>
<dbReference type="EMBL" id="BK032497">
    <property type="protein sequence ID" value="DAF42888.1"/>
    <property type="molecule type" value="Genomic_DNA"/>
</dbReference>
<organism evidence="1">
    <name type="scientific">Siphoviridae sp. ctHip2</name>
    <dbReference type="NCBI Taxonomy" id="2827830"/>
    <lineage>
        <taxon>Viruses</taxon>
        <taxon>Duplodnaviria</taxon>
        <taxon>Heunggongvirae</taxon>
        <taxon>Uroviricota</taxon>
        <taxon>Caudoviricetes</taxon>
    </lineage>
</organism>
<reference evidence="1" key="1">
    <citation type="journal article" date="2021" name="Proc. Natl. Acad. Sci. U.S.A.">
        <title>A Catalog of Tens of Thousands of Viruses from Human Metagenomes Reveals Hidden Associations with Chronic Diseases.</title>
        <authorList>
            <person name="Tisza M.J."/>
            <person name="Buck C.B."/>
        </authorList>
    </citation>
    <scope>NUCLEOTIDE SEQUENCE</scope>
    <source>
        <strain evidence="1">CtHip2</strain>
    </source>
</reference>
<evidence type="ECO:0000313" key="1">
    <source>
        <dbReference type="EMBL" id="DAF42888.1"/>
    </source>
</evidence>
<proteinExistence type="predicted"/>
<name>A0A8S5RW77_9CAUD</name>